<comment type="caution">
    <text evidence="3">The sequence shown here is derived from an EMBL/GenBank/DDBJ whole genome shotgun (WGS) entry which is preliminary data.</text>
</comment>
<dbReference type="InterPro" id="IPR011041">
    <property type="entry name" value="Quinoprot_gluc/sorb_DH_b-prop"/>
</dbReference>
<accession>A0A366CZE4</accession>
<feature type="chain" id="PRO_5017000615" evidence="1">
    <location>
        <begin position="19"/>
        <end position="366"/>
    </location>
</feature>
<feature type="signal peptide" evidence="1">
    <location>
        <begin position="1"/>
        <end position="18"/>
    </location>
</feature>
<dbReference type="InterPro" id="IPR011042">
    <property type="entry name" value="6-blade_b-propeller_TolB-like"/>
</dbReference>
<dbReference type="Proteomes" id="UP000252086">
    <property type="component" value="Unassembled WGS sequence"/>
</dbReference>
<dbReference type="Pfam" id="PF07995">
    <property type="entry name" value="GSDH"/>
    <property type="match status" value="1"/>
</dbReference>
<dbReference type="EMBL" id="QNRF01000005">
    <property type="protein sequence ID" value="RBO82584.1"/>
    <property type="molecule type" value="Genomic_DNA"/>
</dbReference>
<gene>
    <name evidence="3" type="ORF">DFP76_10548</name>
</gene>
<dbReference type="InterPro" id="IPR012938">
    <property type="entry name" value="Glc/Sorbosone_DH"/>
</dbReference>
<dbReference type="PANTHER" id="PTHR19328">
    <property type="entry name" value="HEDGEHOG-INTERACTING PROTEIN"/>
    <property type="match status" value="1"/>
</dbReference>
<evidence type="ECO:0000256" key="1">
    <source>
        <dbReference type="SAM" id="SignalP"/>
    </source>
</evidence>
<proteinExistence type="predicted"/>
<feature type="domain" description="Glucose/Sorbosone dehydrogenase" evidence="2">
    <location>
        <begin position="39"/>
        <end position="362"/>
    </location>
</feature>
<dbReference type="PANTHER" id="PTHR19328:SF75">
    <property type="entry name" value="ALDOSE SUGAR DEHYDROGENASE YLII"/>
    <property type="match status" value="1"/>
</dbReference>
<keyword evidence="1" id="KW-0732">Signal</keyword>
<organism evidence="3 4">
    <name type="scientific">Marinomonas aquiplantarum</name>
    <dbReference type="NCBI Taxonomy" id="491951"/>
    <lineage>
        <taxon>Bacteria</taxon>
        <taxon>Pseudomonadati</taxon>
        <taxon>Pseudomonadota</taxon>
        <taxon>Gammaproteobacteria</taxon>
        <taxon>Oceanospirillales</taxon>
        <taxon>Oceanospirillaceae</taxon>
        <taxon>Marinomonas</taxon>
    </lineage>
</organism>
<dbReference type="RefSeq" id="WP_113874556.1">
    <property type="nucleotide sequence ID" value="NZ_QNRF01000005.1"/>
</dbReference>
<keyword evidence="4" id="KW-1185">Reference proteome</keyword>
<dbReference type="OrthoDB" id="9770043at2"/>
<dbReference type="AlphaFoldDB" id="A0A366CZE4"/>
<reference evidence="3 4" key="1">
    <citation type="submission" date="2018-06" db="EMBL/GenBank/DDBJ databases">
        <title>Genomic Encyclopedia of Type Strains, Phase III (KMG-III): the genomes of soil and plant-associated and newly described type strains.</title>
        <authorList>
            <person name="Whitman W."/>
        </authorList>
    </citation>
    <scope>NUCLEOTIDE SEQUENCE [LARGE SCALE GENOMIC DNA]</scope>
    <source>
        <strain evidence="3 4">CECT 7732</strain>
    </source>
</reference>
<protein>
    <submittedName>
        <fullName evidence="3">Glucose/arabinose dehydrogenase</fullName>
    </submittedName>
</protein>
<dbReference type="SUPFAM" id="SSF50952">
    <property type="entry name" value="Soluble quinoprotein glucose dehydrogenase"/>
    <property type="match status" value="1"/>
</dbReference>
<sequence length="366" mass="40968">MQYWIMLFISLLSLNGYANDVSRDDQHLNVTQVAEFNGIPWGISLLDDQFAIITVKQGEAYKVNLNNGQKQALTNLPKIDSRGQGGLLDVARSPNYAQDGWLYFTYAKPTEAGSVTTLARAQLDNNRLINWQDLLVSRSASATSKHYGGRITFDDQQHVFFSIGDRGVRKNAQDLRNHAGSIIRLNLDGKVPADNPFVSHANIRNEIWSYGHRNPQGLFYDNNTQTLWSNEHGPRGGDEINLIRPGANYGWPIVSYGKEYWGPVSVGEGTEKDGINSPIKVYIPSIAPSSLIKYQGLLFSNWNGDFLSTALALRHLNKIHVEKDGSTKETRYLEDLNERLRSIAQDTQGILYLGTDSGKLLRVTLQ</sequence>
<name>A0A366CZE4_9GAMM</name>
<evidence type="ECO:0000313" key="4">
    <source>
        <dbReference type="Proteomes" id="UP000252086"/>
    </source>
</evidence>
<evidence type="ECO:0000313" key="3">
    <source>
        <dbReference type="EMBL" id="RBO82584.1"/>
    </source>
</evidence>
<evidence type="ECO:0000259" key="2">
    <source>
        <dbReference type="Pfam" id="PF07995"/>
    </source>
</evidence>
<dbReference type="Gene3D" id="2.120.10.30">
    <property type="entry name" value="TolB, C-terminal domain"/>
    <property type="match status" value="1"/>
</dbReference>